<name>A0A562ZP58_9BURK</name>
<dbReference type="OrthoDB" id="3806873at2"/>
<feature type="domain" description="Aminoglycoside phosphotransferase" evidence="1">
    <location>
        <begin position="43"/>
        <end position="273"/>
    </location>
</feature>
<reference evidence="2 3" key="1">
    <citation type="submission" date="2019-07" db="EMBL/GenBank/DDBJ databases">
        <title>Caenimonas sedimenti sp. nov., isolated from activated sludge.</title>
        <authorList>
            <person name="Xu J."/>
        </authorList>
    </citation>
    <scope>NUCLEOTIDE SEQUENCE [LARGE SCALE GENOMIC DNA]</scope>
    <source>
        <strain evidence="2 3">HX-9-20</strain>
    </source>
</reference>
<organism evidence="2 3">
    <name type="scientific">Caenimonas sedimenti</name>
    <dbReference type="NCBI Taxonomy" id="2596921"/>
    <lineage>
        <taxon>Bacteria</taxon>
        <taxon>Pseudomonadati</taxon>
        <taxon>Pseudomonadota</taxon>
        <taxon>Betaproteobacteria</taxon>
        <taxon>Burkholderiales</taxon>
        <taxon>Comamonadaceae</taxon>
        <taxon>Caenimonas</taxon>
    </lineage>
</organism>
<dbReference type="InterPro" id="IPR002575">
    <property type="entry name" value="Aminoglycoside_PTrfase"/>
</dbReference>
<dbReference type="AlphaFoldDB" id="A0A562ZP58"/>
<keyword evidence="3" id="KW-1185">Reference proteome</keyword>
<dbReference type="InterPro" id="IPR052898">
    <property type="entry name" value="ACAD10-like"/>
</dbReference>
<sequence length="367" mass="40766">MSNYDHFVGTRPVSDKHLFDIPALTAWMEKNVEGFRGPLTAEMFKGGQSNPTYKLTTPERSYVMRAKPGPVAKLLPSAHAVEREFAVMKGLAGTGVPVPRMDALCEDESVIGRAFYIMEFMQGRVLWDQALPDMDNAQRGEIYDEMNRVIAALHTVKFADRGLAGYGKPGNYFDRQIGRWSKQYKASADGAGPMSQPIPEMEKLVEWLPAHIPAAARDENKVSIVHGDYRLDNLMFHATEPRVIAVLDWELSTLGHPLADFSYHCMAWHIPHAMSRGIGGLDHRALGIPPEDEYIRRYCDRTGLATVDELKADWNFYMAYNMFRIAAILQGIAKRVEAGTASSAQAAASGAGARPMAEMAWAFAQKA</sequence>
<comment type="caution">
    <text evidence="2">The sequence shown here is derived from an EMBL/GenBank/DDBJ whole genome shotgun (WGS) entry which is preliminary data.</text>
</comment>
<dbReference type="Gene3D" id="3.30.200.20">
    <property type="entry name" value="Phosphorylase Kinase, domain 1"/>
    <property type="match status" value="1"/>
</dbReference>
<gene>
    <name evidence="2" type="ORF">FN976_16480</name>
</gene>
<dbReference type="GO" id="GO:0016740">
    <property type="term" value="F:transferase activity"/>
    <property type="evidence" value="ECO:0007669"/>
    <property type="project" value="UniProtKB-KW"/>
</dbReference>
<dbReference type="InterPro" id="IPR041726">
    <property type="entry name" value="ACAD10_11_N"/>
</dbReference>
<dbReference type="EMBL" id="VOBQ01000013">
    <property type="protein sequence ID" value="TWO69944.1"/>
    <property type="molecule type" value="Genomic_DNA"/>
</dbReference>
<dbReference type="InterPro" id="IPR011009">
    <property type="entry name" value="Kinase-like_dom_sf"/>
</dbReference>
<dbReference type="CDD" id="cd05154">
    <property type="entry name" value="ACAD10_11_N-like"/>
    <property type="match status" value="1"/>
</dbReference>
<evidence type="ECO:0000313" key="2">
    <source>
        <dbReference type="EMBL" id="TWO69944.1"/>
    </source>
</evidence>
<keyword evidence="2" id="KW-0808">Transferase</keyword>
<evidence type="ECO:0000259" key="1">
    <source>
        <dbReference type="Pfam" id="PF01636"/>
    </source>
</evidence>
<dbReference type="Pfam" id="PF01636">
    <property type="entry name" value="APH"/>
    <property type="match status" value="1"/>
</dbReference>
<protein>
    <submittedName>
        <fullName evidence="2">Phosphotransferase family protein</fullName>
    </submittedName>
</protein>
<dbReference type="PANTHER" id="PTHR47829">
    <property type="entry name" value="HYDROLASE, PUTATIVE (AFU_ORTHOLOGUE AFUA_1G12880)-RELATED"/>
    <property type="match status" value="1"/>
</dbReference>
<dbReference type="Gene3D" id="3.90.1200.10">
    <property type="match status" value="1"/>
</dbReference>
<dbReference type="SUPFAM" id="SSF56112">
    <property type="entry name" value="Protein kinase-like (PK-like)"/>
    <property type="match status" value="1"/>
</dbReference>
<evidence type="ECO:0000313" key="3">
    <source>
        <dbReference type="Proteomes" id="UP000318199"/>
    </source>
</evidence>
<dbReference type="PANTHER" id="PTHR47829:SF3">
    <property type="entry name" value="AMINOGLYCOSIDE PHOSPHOTRANSFERASE DOMAIN-CONTAINING PROTEIN"/>
    <property type="match status" value="1"/>
</dbReference>
<proteinExistence type="predicted"/>
<dbReference type="RefSeq" id="WP_145894140.1">
    <property type="nucleotide sequence ID" value="NZ_VOBQ01000013.1"/>
</dbReference>
<dbReference type="Proteomes" id="UP000318199">
    <property type="component" value="Unassembled WGS sequence"/>
</dbReference>
<accession>A0A562ZP58</accession>